<evidence type="ECO:0000313" key="2">
    <source>
        <dbReference type="Proteomes" id="UP000807469"/>
    </source>
</evidence>
<name>A0A9P5Z2P4_9AGAR</name>
<proteinExistence type="predicted"/>
<dbReference type="Proteomes" id="UP000807469">
    <property type="component" value="Unassembled WGS sequence"/>
</dbReference>
<gene>
    <name evidence="1" type="ORF">BDN70DRAFT_31238</name>
</gene>
<sequence length="104" mass="11008">MPPPPPPLLTPLARHCWGPIRWAAPGGVRALATSAREGGNRDCGGCCCSARSILAGSACPLRFSVLCNAPPPSPAYYTDTCVINQSFYGRFSLFAMPSIVLSLR</sequence>
<reference evidence="1" key="1">
    <citation type="submission" date="2020-11" db="EMBL/GenBank/DDBJ databases">
        <authorList>
            <consortium name="DOE Joint Genome Institute"/>
            <person name="Ahrendt S."/>
            <person name="Riley R."/>
            <person name="Andreopoulos W."/>
            <person name="Labutti K."/>
            <person name="Pangilinan J."/>
            <person name="Ruiz-Duenas F.J."/>
            <person name="Barrasa J.M."/>
            <person name="Sanchez-Garcia M."/>
            <person name="Camarero S."/>
            <person name="Miyauchi S."/>
            <person name="Serrano A."/>
            <person name="Linde D."/>
            <person name="Babiker R."/>
            <person name="Drula E."/>
            <person name="Ayuso-Fernandez I."/>
            <person name="Pacheco R."/>
            <person name="Padilla G."/>
            <person name="Ferreira P."/>
            <person name="Barriuso J."/>
            <person name="Kellner H."/>
            <person name="Castanera R."/>
            <person name="Alfaro M."/>
            <person name="Ramirez L."/>
            <person name="Pisabarro A.G."/>
            <person name="Kuo A."/>
            <person name="Tritt A."/>
            <person name="Lipzen A."/>
            <person name="He G."/>
            <person name="Yan M."/>
            <person name="Ng V."/>
            <person name="Cullen D."/>
            <person name="Martin F."/>
            <person name="Rosso M.-N."/>
            <person name="Henrissat B."/>
            <person name="Hibbett D."/>
            <person name="Martinez A.T."/>
            <person name="Grigoriev I.V."/>
        </authorList>
    </citation>
    <scope>NUCLEOTIDE SEQUENCE</scope>
    <source>
        <strain evidence="1">CIRM-BRFM 674</strain>
    </source>
</reference>
<dbReference type="AlphaFoldDB" id="A0A9P5Z2P4"/>
<protein>
    <submittedName>
        <fullName evidence="1">Uncharacterized protein</fullName>
    </submittedName>
</protein>
<accession>A0A9P5Z2P4</accession>
<evidence type="ECO:0000313" key="1">
    <source>
        <dbReference type="EMBL" id="KAF9478670.1"/>
    </source>
</evidence>
<comment type="caution">
    <text evidence="1">The sequence shown here is derived from an EMBL/GenBank/DDBJ whole genome shotgun (WGS) entry which is preliminary data.</text>
</comment>
<organism evidence="1 2">
    <name type="scientific">Pholiota conissans</name>
    <dbReference type="NCBI Taxonomy" id="109636"/>
    <lineage>
        <taxon>Eukaryota</taxon>
        <taxon>Fungi</taxon>
        <taxon>Dikarya</taxon>
        <taxon>Basidiomycota</taxon>
        <taxon>Agaricomycotina</taxon>
        <taxon>Agaricomycetes</taxon>
        <taxon>Agaricomycetidae</taxon>
        <taxon>Agaricales</taxon>
        <taxon>Agaricineae</taxon>
        <taxon>Strophariaceae</taxon>
        <taxon>Pholiota</taxon>
    </lineage>
</organism>
<keyword evidence="2" id="KW-1185">Reference proteome</keyword>
<dbReference type="EMBL" id="MU155229">
    <property type="protein sequence ID" value="KAF9478670.1"/>
    <property type="molecule type" value="Genomic_DNA"/>
</dbReference>